<feature type="non-terminal residue" evidence="2">
    <location>
        <position position="1"/>
    </location>
</feature>
<dbReference type="InterPro" id="IPR014284">
    <property type="entry name" value="RNA_pol_sigma-70_dom"/>
</dbReference>
<dbReference type="InterPro" id="IPR036388">
    <property type="entry name" value="WH-like_DNA-bd_sf"/>
</dbReference>
<sequence length="126" mass="14212">TFLTGELVESLQTLNAAEIRLDAPIGDSEDSQLVERFITEEAAEPEIEVESRLLTETVTEALTTLEARDAKVLRLYFGLEGEREHTLEEIGNMLGVTRERIRQLRDRALRRLREGIKGNALESFAA</sequence>
<dbReference type="GO" id="GO:0003700">
    <property type="term" value="F:DNA-binding transcription factor activity"/>
    <property type="evidence" value="ECO:0007669"/>
    <property type="project" value="InterPro"/>
</dbReference>
<organism evidence="2">
    <name type="scientific">marine metagenome</name>
    <dbReference type="NCBI Taxonomy" id="408172"/>
    <lineage>
        <taxon>unclassified sequences</taxon>
        <taxon>metagenomes</taxon>
        <taxon>ecological metagenomes</taxon>
    </lineage>
</organism>
<dbReference type="PRINTS" id="PR00046">
    <property type="entry name" value="SIGMA70FCT"/>
</dbReference>
<evidence type="ECO:0000259" key="1">
    <source>
        <dbReference type="Pfam" id="PF04545"/>
    </source>
</evidence>
<dbReference type="InterPro" id="IPR013324">
    <property type="entry name" value="RNA_pol_sigma_r3/r4-like"/>
</dbReference>
<dbReference type="NCBIfam" id="TIGR02937">
    <property type="entry name" value="sigma70-ECF"/>
    <property type="match status" value="1"/>
</dbReference>
<dbReference type="EMBL" id="UINC01141186">
    <property type="protein sequence ID" value="SVD28773.1"/>
    <property type="molecule type" value="Genomic_DNA"/>
</dbReference>
<protein>
    <recommendedName>
        <fullName evidence="1">RNA polymerase sigma-70 region 4 domain-containing protein</fullName>
    </recommendedName>
</protein>
<feature type="domain" description="RNA polymerase sigma-70 region 4" evidence="1">
    <location>
        <begin position="61"/>
        <end position="114"/>
    </location>
</feature>
<dbReference type="InterPro" id="IPR007630">
    <property type="entry name" value="RNA_pol_sigma70_r4"/>
</dbReference>
<dbReference type="GO" id="GO:0006352">
    <property type="term" value="P:DNA-templated transcription initiation"/>
    <property type="evidence" value="ECO:0007669"/>
    <property type="project" value="InterPro"/>
</dbReference>
<accession>A0A382U3D9</accession>
<evidence type="ECO:0000313" key="2">
    <source>
        <dbReference type="EMBL" id="SVD28773.1"/>
    </source>
</evidence>
<dbReference type="AlphaFoldDB" id="A0A382U3D9"/>
<dbReference type="Gene3D" id="1.10.10.10">
    <property type="entry name" value="Winged helix-like DNA-binding domain superfamily/Winged helix DNA-binding domain"/>
    <property type="match status" value="1"/>
</dbReference>
<dbReference type="Pfam" id="PF04545">
    <property type="entry name" value="Sigma70_r4"/>
    <property type="match status" value="1"/>
</dbReference>
<gene>
    <name evidence="2" type="ORF">METZ01_LOCUS381627</name>
</gene>
<dbReference type="SUPFAM" id="SSF88659">
    <property type="entry name" value="Sigma3 and sigma4 domains of RNA polymerase sigma factors"/>
    <property type="match status" value="1"/>
</dbReference>
<proteinExistence type="predicted"/>
<reference evidence="2" key="1">
    <citation type="submission" date="2018-05" db="EMBL/GenBank/DDBJ databases">
        <authorList>
            <person name="Lanie J.A."/>
            <person name="Ng W.-L."/>
            <person name="Kazmierczak K.M."/>
            <person name="Andrzejewski T.M."/>
            <person name="Davidsen T.M."/>
            <person name="Wayne K.J."/>
            <person name="Tettelin H."/>
            <person name="Glass J.I."/>
            <person name="Rusch D."/>
            <person name="Podicherti R."/>
            <person name="Tsui H.-C.T."/>
            <person name="Winkler M.E."/>
        </authorList>
    </citation>
    <scope>NUCLEOTIDE SEQUENCE</scope>
</reference>
<dbReference type="PANTHER" id="PTHR30603:SF47">
    <property type="entry name" value="RNA POLYMERASE SIGMA FACTOR SIGD, CHLOROPLASTIC"/>
    <property type="match status" value="1"/>
</dbReference>
<dbReference type="InterPro" id="IPR000943">
    <property type="entry name" value="RNA_pol_sigma70"/>
</dbReference>
<dbReference type="InterPro" id="IPR050239">
    <property type="entry name" value="Sigma-70_RNA_pol_init_factors"/>
</dbReference>
<name>A0A382U3D9_9ZZZZ</name>
<dbReference type="PANTHER" id="PTHR30603">
    <property type="entry name" value="RNA POLYMERASE SIGMA FACTOR RPO"/>
    <property type="match status" value="1"/>
</dbReference>